<name>A0A0K0FY74_STRVS</name>
<dbReference type="AlphaFoldDB" id="A0A0K0FY74"/>
<keyword evidence="2" id="KW-1185">Reference proteome</keyword>
<evidence type="ECO:0000313" key="3">
    <source>
        <dbReference type="WBParaSite" id="SVE_1740000.1"/>
    </source>
</evidence>
<dbReference type="Proteomes" id="UP000035680">
    <property type="component" value="Unassembled WGS sequence"/>
</dbReference>
<feature type="chain" id="PRO_5005330516" evidence="1">
    <location>
        <begin position="20"/>
        <end position="159"/>
    </location>
</feature>
<reference evidence="3" key="2">
    <citation type="submission" date="2015-08" db="UniProtKB">
        <authorList>
            <consortium name="WormBaseParasite"/>
        </authorList>
    </citation>
    <scope>IDENTIFICATION</scope>
</reference>
<dbReference type="WBParaSite" id="SVE_1740000.1">
    <property type="protein sequence ID" value="SVE_1740000.1"/>
    <property type="gene ID" value="SVE_1740000"/>
</dbReference>
<evidence type="ECO:0000256" key="1">
    <source>
        <dbReference type="SAM" id="SignalP"/>
    </source>
</evidence>
<proteinExistence type="predicted"/>
<sequence length="159" mass="18824">MYQLIVLLLSFNSYLKLYCWNDQKFTEEDVIKLKLIVAECNVPMVCRRQIINDLKNRYQLSVCDDFDVDKYVKFGRCLDLKYNENFNLQKKYSFIHGEVCCENIPNTSEICQKACRNAFYGVSMDPSFKEQQLKMLCKTNNFSGDENILKCAKYIQRIK</sequence>
<evidence type="ECO:0000313" key="2">
    <source>
        <dbReference type="Proteomes" id="UP000035680"/>
    </source>
</evidence>
<accession>A0A0K0FY74</accession>
<keyword evidence="1" id="KW-0732">Signal</keyword>
<feature type="signal peptide" evidence="1">
    <location>
        <begin position="1"/>
        <end position="19"/>
    </location>
</feature>
<organism evidence="2 3">
    <name type="scientific">Strongyloides venezuelensis</name>
    <name type="common">Threadworm</name>
    <dbReference type="NCBI Taxonomy" id="75913"/>
    <lineage>
        <taxon>Eukaryota</taxon>
        <taxon>Metazoa</taxon>
        <taxon>Ecdysozoa</taxon>
        <taxon>Nematoda</taxon>
        <taxon>Chromadorea</taxon>
        <taxon>Rhabditida</taxon>
        <taxon>Tylenchina</taxon>
        <taxon>Panagrolaimomorpha</taxon>
        <taxon>Strongyloidoidea</taxon>
        <taxon>Strongyloididae</taxon>
        <taxon>Strongyloides</taxon>
    </lineage>
</organism>
<reference evidence="2" key="1">
    <citation type="submission" date="2014-07" db="EMBL/GenBank/DDBJ databases">
        <authorList>
            <person name="Martin A.A"/>
            <person name="De Silva N."/>
        </authorList>
    </citation>
    <scope>NUCLEOTIDE SEQUENCE</scope>
</reference>
<protein>
    <submittedName>
        <fullName evidence="3">DUF19 domain-containing protein</fullName>
    </submittedName>
</protein>